<feature type="signal peptide" evidence="3">
    <location>
        <begin position="1"/>
        <end position="24"/>
    </location>
</feature>
<gene>
    <name evidence="5" type="ORF">SCD92_11920</name>
</gene>
<evidence type="ECO:0000313" key="5">
    <source>
        <dbReference type="EMBL" id="MDX6850070.1"/>
    </source>
</evidence>
<dbReference type="RefSeq" id="WP_302720807.1">
    <property type="nucleotide sequence ID" value="NZ_JAULRU010000215.1"/>
</dbReference>
<evidence type="ECO:0000256" key="2">
    <source>
        <dbReference type="ARBA" id="ARBA00023295"/>
    </source>
</evidence>
<sequence>MSLVRWSVSWVCVLILSVSLSVSARTVILDADTANEVDDPYALVKAFSVPDWDIVAINAAQWQVSQWSTTNTMEQSHRINQEIAAYLELPSSIKVLRGGHRRIYDWGGDRAIYSSATHNLVQMAEQAAEGETITVIVLGALTNVASALLINPAIESKLDIYWLGSSFNADTERLKFLDFNPLMDPQAVDILLNSQARLHILPVSSLGKYVAEFTKAKQHFSGKGELGDYLIRRWREHRDGGKYQRILWDVALIQAVQYPEHFSKRKITSYSNRNLWVYDSVKNEFLLRDLYSSIEMRLTQ</sequence>
<dbReference type="InterPro" id="IPR036452">
    <property type="entry name" value="Ribo_hydro-like"/>
</dbReference>
<dbReference type="Gene3D" id="3.90.245.10">
    <property type="entry name" value="Ribonucleoside hydrolase-like"/>
    <property type="match status" value="1"/>
</dbReference>
<dbReference type="EMBL" id="JAXAFO010000019">
    <property type="protein sequence ID" value="MDX6850070.1"/>
    <property type="molecule type" value="Genomic_DNA"/>
</dbReference>
<keyword evidence="3" id="KW-0732">Signal</keyword>
<reference evidence="5 6" key="1">
    <citation type="submission" date="2023-11" db="EMBL/GenBank/DDBJ databases">
        <title>Gilvimarinus fulvus sp. nov., isolated from the surface of Kelp.</title>
        <authorList>
            <person name="Sun Y.Y."/>
            <person name="Gong Y."/>
            <person name="Du Z.J."/>
        </authorList>
    </citation>
    <scope>NUCLEOTIDE SEQUENCE [LARGE SCALE GENOMIC DNA]</scope>
    <source>
        <strain evidence="5 6">SDUM040013</strain>
    </source>
</reference>
<evidence type="ECO:0000259" key="4">
    <source>
        <dbReference type="Pfam" id="PF01156"/>
    </source>
</evidence>
<comment type="caution">
    <text evidence="5">The sequence shown here is derived from an EMBL/GenBank/DDBJ whole genome shotgun (WGS) entry which is preliminary data.</text>
</comment>
<dbReference type="InterPro" id="IPR001910">
    <property type="entry name" value="Inosine/uridine_hydrolase_dom"/>
</dbReference>
<organism evidence="5 6">
    <name type="scientific">Gilvimarinus gilvus</name>
    <dbReference type="NCBI Taxonomy" id="3058038"/>
    <lineage>
        <taxon>Bacteria</taxon>
        <taxon>Pseudomonadati</taxon>
        <taxon>Pseudomonadota</taxon>
        <taxon>Gammaproteobacteria</taxon>
        <taxon>Cellvibrionales</taxon>
        <taxon>Cellvibrionaceae</taxon>
        <taxon>Gilvimarinus</taxon>
    </lineage>
</organism>
<name>A0ABU4RZ50_9GAMM</name>
<keyword evidence="2" id="KW-0326">Glycosidase</keyword>
<dbReference type="Proteomes" id="UP001273505">
    <property type="component" value="Unassembled WGS sequence"/>
</dbReference>
<evidence type="ECO:0000256" key="3">
    <source>
        <dbReference type="SAM" id="SignalP"/>
    </source>
</evidence>
<dbReference type="GO" id="GO:0016787">
    <property type="term" value="F:hydrolase activity"/>
    <property type="evidence" value="ECO:0007669"/>
    <property type="project" value="UniProtKB-KW"/>
</dbReference>
<dbReference type="SUPFAM" id="SSF53590">
    <property type="entry name" value="Nucleoside hydrolase"/>
    <property type="match status" value="1"/>
</dbReference>
<protein>
    <submittedName>
        <fullName evidence="5">Nucleoside hydrolase</fullName>
    </submittedName>
</protein>
<feature type="domain" description="Inosine/uridine-preferring nucleoside hydrolase" evidence="4">
    <location>
        <begin position="27"/>
        <end position="262"/>
    </location>
</feature>
<dbReference type="Pfam" id="PF01156">
    <property type="entry name" value="IU_nuc_hydro"/>
    <property type="match status" value="1"/>
</dbReference>
<evidence type="ECO:0000256" key="1">
    <source>
        <dbReference type="ARBA" id="ARBA00022801"/>
    </source>
</evidence>
<feature type="chain" id="PRO_5046315526" evidence="3">
    <location>
        <begin position="25"/>
        <end position="300"/>
    </location>
</feature>
<proteinExistence type="predicted"/>
<dbReference type="PANTHER" id="PTHR12304:SF4">
    <property type="entry name" value="URIDINE NUCLEOSIDASE"/>
    <property type="match status" value="1"/>
</dbReference>
<dbReference type="PANTHER" id="PTHR12304">
    <property type="entry name" value="INOSINE-URIDINE PREFERRING NUCLEOSIDE HYDROLASE"/>
    <property type="match status" value="1"/>
</dbReference>
<evidence type="ECO:0000313" key="6">
    <source>
        <dbReference type="Proteomes" id="UP001273505"/>
    </source>
</evidence>
<dbReference type="InterPro" id="IPR023186">
    <property type="entry name" value="IUNH"/>
</dbReference>
<accession>A0ABU4RZ50</accession>
<keyword evidence="6" id="KW-1185">Reference proteome</keyword>
<keyword evidence="1 5" id="KW-0378">Hydrolase</keyword>